<gene>
    <name evidence="1" type="ordered locus">PCC7424_3193</name>
</gene>
<dbReference type="Proteomes" id="UP000002384">
    <property type="component" value="Chromosome"/>
</dbReference>
<protein>
    <submittedName>
        <fullName evidence="1">Uncharacterized protein</fullName>
    </submittedName>
</protein>
<dbReference type="AlphaFoldDB" id="B7KCP3"/>
<sequence length="83" mass="8931">MASSAPLKGSELIDCARANGEQGIEVAAYRCGYGNDLARFEQQLREAGQHIGVEINGFDDLVNNRQGNEQRGVVIAPDTPSQL</sequence>
<dbReference type="HOGENOM" id="CLU_169520_0_0_3"/>
<accession>B7KCP3</accession>
<dbReference type="EMBL" id="CP001291">
    <property type="protein sequence ID" value="ACK71594.1"/>
    <property type="molecule type" value="Genomic_DNA"/>
</dbReference>
<dbReference type="RefSeq" id="WP_015955191.1">
    <property type="nucleotide sequence ID" value="NC_011729.1"/>
</dbReference>
<evidence type="ECO:0000313" key="1">
    <source>
        <dbReference type="EMBL" id="ACK71594.1"/>
    </source>
</evidence>
<dbReference type="STRING" id="65393.PCC7424_3193"/>
<dbReference type="KEGG" id="cyc:PCC7424_3193"/>
<proteinExistence type="predicted"/>
<reference evidence="2" key="1">
    <citation type="journal article" date="2011" name="MBio">
        <title>Novel metabolic attributes of the genus Cyanothece, comprising a group of unicellular nitrogen-fixing Cyanobacteria.</title>
        <authorList>
            <person name="Bandyopadhyay A."/>
            <person name="Elvitigala T."/>
            <person name="Welsh E."/>
            <person name="Stockel J."/>
            <person name="Liberton M."/>
            <person name="Min H."/>
            <person name="Sherman L.A."/>
            <person name="Pakrasi H.B."/>
        </authorList>
    </citation>
    <scope>NUCLEOTIDE SEQUENCE [LARGE SCALE GENOMIC DNA]</scope>
    <source>
        <strain evidence="2">PCC 7424</strain>
    </source>
</reference>
<name>B7KCP3_GLOC7</name>
<organism evidence="1 2">
    <name type="scientific">Gloeothece citriformis (strain PCC 7424)</name>
    <name type="common">Cyanothece sp. (strain PCC 7424)</name>
    <dbReference type="NCBI Taxonomy" id="65393"/>
    <lineage>
        <taxon>Bacteria</taxon>
        <taxon>Bacillati</taxon>
        <taxon>Cyanobacteriota</taxon>
        <taxon>Cyanophyceae</taxon>
        <taxon>Oscillatoriophycideae</taxon>
        <taxon>Chroococcales</taxon>
        <taxon>Aphanothecaceae</taxon>
        <taxon>Gloeothece</taxon>
        <taxon>Gloeothece citriformis</taxon>
    </lineage>
</organism>
<keyword evidence="2" id="KW-1185">Reference proteome</keyword>
<evidence type="ECO:0000313" key="2">
    <source>
        <dbReference type="Proteomes" id="UP000002384"/>
    </source>
</evidence>
<dbReference type="OrthoDB" id="466434at2"/>
<dbReference type="eggNOG" id="ENOG5032YTC">
    <property type="taxonomic scope" value="Bacteria"/>
</dbReference>